<dbReference type="EMBL" id="AZGZ01000007">
    <property type="protein sequence ID" value="KZZ94030.1"/>
    <property type="molecule type" value="Genomic_DNA"/>
</dbReference>
<sequence length="491" mass="57633">MPEKMHCTLEQEMDEIVHLTASVYRPIWRQTITQGTPVDRPYSLLAVQAVADILAWNQDENFAVSYIQKRDGLHLLVACDHTLSSSRVQFLENVRARLLEIAESMEEQDVDSNCGSEVADLGHDLYRYILNKCQQKSKHKFRKHWQIIKGFCEKYSRFENEPQIYEYLGNRYLIEAFSRFSKYIVLGIVSPNKYDACFTSTMVLQQFLTASDWIPRGGRSLEAIGRLARAMHFRGDIVHALQEFMKHFQAINCLTRLALPCRRNFLETLRIVPICSPRLPSLQSHDFKLWRWLLNHWVPPHFMNELQRFKNFDLGKFPHRAEKVSNGHGSYHCDLLILDYLAKFRNSRPQFKSRFPLSTTKPSCQACYEVLSCIDYINFGNQRNTPEYQWRRQPRTNGQMCVHGWRLPPGILDDYQTTTLISKYRDFLMEGLNYAGRDSTVRFRKYERHAIAIASRRHKNSNIQVIQIGFEHAKLYQYTQEIDKITDLTAT</sequence>
<accession>A0A166P2H3</accession>
<dbReference type="VEuPathDB" id="FungiDB:AAP_02123"/>
<name>A0A166P2H3_9EURO</name>
<gene>
    <name evidence="1" type="ORF">AAP_02123</name>
</gene>
<comment type="caution">
    <text evidence="1">The sequence shown here is derived from an EMBL/GenBank/DDBJ whole genome shotgun (WGS) entry which is preliminary data.</text>
</comment>
<dbReference type="Proteomes" id="UP000242877">
    <property type="component" value="Unassembled WGS sequence"/>
</dbReference>
<dbReference type="OrthoDB" id="10513332at2759"/>
<evidence type="ECO:0000313" key="1">
    <source>
        <dbReference type="EMBL" id="KZZ94030.1"/>
    </source>
</evidence>
<organism evidence="1 2">
    <name type="scientific">Ascosphaera apis ARSEF 7405</name>
    <dbReference type="NCBI Taxonomy" id="392613"/>
    <lineage>
        <taxon>Eukaryota</taxon>
        <taxon>Fungi</taxon>
        <taxon>Dikarya</taxon>
        <taxon>Ascomycota</taxon>
        <taxon>Pezizomycotina</taxon>
        <taxon>Eurotiomycetes</taxon>
        <taxon>Eurotiomycetidae</taxon>
        <taxon>Onygenales</taxon>
        <taxon>Ascosphaeraceae</taxon>
        <taxon>Ascosphaera</taxon>
    </lineage>
</organism>
<protein>
    <submittedName>
        <fullName evidence="1">Uncharacterized protein</fullName>
    </submittedName>
</protein>
<reference evidence="1 2" key="1">
    <citation type="journal article" date="2016" name="Genome Biol. Evol.">
        <title>Divergent and convergent evolution of fungal pathogenicity.</title>
        <authorList>
            <person name="Shang Y."/>
            <person name="Xiao G."/>
            <person name="Zheng P."/>
            <person name="Cen K."/>
            <person name="Zhan S."/>
            <person name="Wang C."/>
        </authorList>
    </citation>
    <scope>NUCLEOTIDE SEQUENCE [LARGE SCALE GENOMIC DNA]</scope>
    <source>
        <strain evidence="1 2">ARSEF 7405</strain>
    </source>
</reference>
<proteinExistence type="predicted"/>
<evidence type="ECO:0000313" key="2">
    <source>
        <dbReference type="Proteomes" id="UP000242877"/>
    </source>
</evidence>
<keyword evidence="2" id="KW-1185">Reference proteome</keyword>
<dbReference type="AlphaFoldDB" id="A0A166P2H3"/>